<feature type="domain" description="EF-hand" evidence="4">
    <location>
        <begin position="129"/>
        <end position="164"/>
    </location>
</feature>
<dbReference type="InterPro" id="IPR002048">
    <property type="entry name" value="EF_hand_dom"/>
</dbReference>
<gene>
    <name evidence="5" type="ORF">Poli38472_013464</name>
</gene>
<dbReference type="SUPFAM" id="SSF47473">
    <property type="entry name" value="EF-hand"/>
    <property type="match status" value="1"/>
</dbReference>
<dbReference type="PROSITE" id="PS00018">
    <property type="entry name" value="EF_HAND_1"/>
    <property type="match status" value="1"/>
</dbReference>
<dbReference type="Proteomes" id="UP000794436">
    <property type="component" value="Unassembled WGS sequence"/>
</dbReference>
<name>A0A8K1FC68_PYTOL</name>
<evidence type="ECO:0000256" key="2">
    <source>
        <dbReference type="ARBA" id="ARBA00022737"/>
    </source>
</evidence>
<evidence type="ECO:0000256" key="3">
    <source>
        <dbReference type="ARBA" id="ARBA00022837"/>
    </source>
</evidence>
<dbReference type="PROSITE" id="PS50222">
    <property type="entry name" value="EF_HAND_2"/>
    <property type="match status" value="1"/>
</dbReference>
<proteinExistence type="predicted"/>
<keyword evidence="3" id="KW-0106">Calcium</keyword>
<protein>
    <recommendedName>
        <fullName evidence="4">EF-hand domain-containing protein</fullName>
    </recommendedName>
</protein>
<evidence type="ECO:0000259" key="4">
    <source>
        <dbReference type="PROSITE" id="PS50222"/>
    </source>
</evidence>
<dbReference type="Gene3D" id="1.10.238.10">
    <property type="entry name" value="EF-hand"/>
    <property type="match status" value="1"/>
</dbReference>
<dbReference type="InterPro" id="IPR018247">
    <property type="entry name" value="EF_Hand_1_Ca_BS"/>
</dbReference>
<accession>A0A8K1FC68</accession>
<dbReference type="InterPro" id="IPR011992">
    <property type="entry name" value="EF-hand-dom_pair"/>
</dbReference>
<reference evidence="5" key="1">
    <citation type="submission" date="2019-03" db="EMBL/GenBank/DDBJ databases">
        <title>Long read genome sequence of the mycoparasitic Pythium oligandrum ATCC 38472 isolated from sugarbeet rhizosphere.</title>
        <authorList>
            <person name="Gaulin E."/>
        </authorList>
    </citation>
    <scope>NUCLEOTIDE SEQUENCE</scope>
    <source>
        <strain evidence="5">ATCC 38472_TT</strain>
    </source>
</reference>
<dbReference type="EMBL" id="SPLM01000113">
    <property type="protein sequence ID" value="TMW57990.1"/>
    <property type="molecule type" value="Genomic_DNA"/>
</dbReference>
<dbReference type="PANTHER" id="PTHR23055">
    <property type="entry name" value="CALCIUM BINDING PROTEINS"/>
    <property type="match status" value="1"/>
</dbReference>
<evidence type="ECO:0000313" key="6">
    <source>
        <dbReference type="Proteomes" id="UP000794436"/>
    </source>
</evidence>
<dbReference type="PANTHER" id="PTHR23055:SF191">
    <property type="entry name" value="EF-HAND DOMAIN-CONTAINING PROTEIN"/>
    <property type="match status" value="1"/>
</dbReference>
<evidence type="ECO:0000313" key="5">
    <source>
        <dbReference type="EMBL" id="TMW57990.1"/>
    </source>
</evidence>
<dbReference type="SMART" id="SM00054">
    <property type="entry name" value="EFh"/>
    <property type="match status" value="2"/>
</dbReference>
<dbReference type="OrthoDB" id="61834at2759"/>
<organism evidence="5 6">
    <name type="scientific">Pythium oligandrum</name>
    <name type="common">Mycoparasitic fungus</name>
    <dbReference type="NCBI Taxonomy" id="41045"/>
    <lineage>
        <taxon>Eukaryota</taxon>
        <taxon>Sar</taxon>
        <taxon>Stramenopiles</taxon>
        <taxon>Oomycota</taxon>
        <taxon>Peronosporomycetes</taxon>
        <taxon>Pythiales</taxon>
        <taxon>Pythiaceae</taxon>
        <taxon>Pythium</taxon>
    </lineage>
</organism>
<evidence type="ECO:0000256" key="1">
    <source>
        <dbReference type="ARBA" id="ARBA00022723"/>
    </source>
</evidence>
<keyword evidence="2" id="KW-0677">Repeat</keyword>
<comment type="caution">
    <text evidence="5">The sequence shown here is derived from an EMBL/GenBank/DDBJ whole genome shotgun (WGS) entry which is preliminary data.</text>
</comment>
<dbReference type="InterPro" id="IPR028846">
    <property type="entry name" value="Recoverin"/>
</dbReference>
<keyword evidence="6" id="KW-1185">Reference proteome</keyword>
<keyword evidence="1" id="KW-0479">Metal-binding</keyword>
<dbReference type="GO" id="GO:0005509">
    <property type="term" value="F:calcium ion binding"/>
    <property type="evidence" value="ECO:0007669"/>
    <property type="project" value="InterPro"/>
</dbReference>
<dbReference type="AlphaFoldDB" id="A0A8K1FC68"/>
<sequence length="323" mass="36818">MAVALRRGLLSASARARLTRLLQGPAVEEVPEIKTLASIQELTTRVQWNTPALGENVFATWLNKQQTPTELDQTAFDALIKDTTSFLQSEEDAVLQDQPKLSAGVLEGEEKTAIVEKYNKALQLKLVRLKCDHVRQLFAELDQDKDGKVAIKDVQELLRTLVEGTGDDWLRCQFRLYDTDGDEIVTESESQKILDSMILTQKAVLAELFATHVDQMPKKHMKLLDIAVNETNWKEKLPEKVRCVFYFAPKEDEEDKTVCWEAFKESQEAELPELNDIVRVYAKGYYDDRHLFFERKQEKRSLRVKGAALTIALAVSDFVLSLT</sequence>